<protein>
    <recommendedName>
        <fullName evidence="4">Transmembrane protein</fullName>
    </recommendedName>
</protein>
<feature type="chain" id="PRO_5035807397" description="Transmembrane protein" evidence="1">
    <location>
        <begin position="25"/>
        <end position="135"/>
    </location>
</feature>
<dbReference type="EMBL" id="LR999455">
    <property type="protein sequence ID" value="CAE6075194.1"/>
    <property type="molecule type" value="Genomic_DNA"/>
</dbReference>
<keyword evidence="1" id="KW-0732">Signal</keyword>
<dbReference type="Proteomes" id="UP000682877">
    <property type="component" value="Chromosome 5"/>
</dbReference>
<dbReference type="PANTHER" id="PTHR36040">
    <property type="entry name" value="OS04G0188500 PROTEIN"/>
    <property type="match status" value="1"/>
</dbReference>
<evidence type="ECO:0000313" key="2">
    <source>
        <dbReference type="EMBL" id="CAE6075194.1"/>
    </source>
</evidence>
<keyword evidence="3" id="KW-1185">Reference proteome</keyword>
<sequence length="135" mass="15237">MGIKPKYIVVVIMAMMIMISSCLAARNIIPRENNQESEKISREMIIGKEEDSTEKIEHPRSSVENHHYIPRQDFNYYVPGGDNNGGDSSVHNFIAVILFLQFPKYNIYGCIDCLALMICAQLQHLKSSKGKDTSG</sequence>
<dbReference type="AlphaFoldDB" id="A0A8S2ACT1"/>
<dbReference type="PROSITE" id="PS51257">
    <property type="entry name" value="PROKAR_LIPOPROTEIN"/>
    <property type="match status" value="1"/>
</dbReference>
<evidence type="ECO:0000313" key="3">
    <source>
        <dbReference type="Proteomes" id="UP000682877"/>
    </source>
</evidence>
<feature type="signal peptide" evidence="1">
    <location>
        <begin position="1"/>
        <end position="24"/>
    </location>
</feature>
<evidence type="ECO:0000256" key="1">
    <source>
        <dbReference type="SAM" id="SignalP"/>
    </source>
</evidence>
<proteinExistence type="predicted"/>
<reference evidence="2" key="1">
    <citation type="submission" date="2021-01" db="EMBL/GenBank/DDBJ databases">
        <authorList>
            <person name="Bezrukov I."/>
        </authorList>
    </citation>
    <scope>NUCLEOTIDE SEQUENCE</scope>
</reference>
<gene>
    <name evidence="2" type="ORF">AARE701A_LOCUS12613</name>
</gene>
<dbReference type="PANTHER" id="PTHR36040:SF5">
    <property type="entry name" value="TRANSMEMBRANE PROTEIN"/>
    <property type="match status" value="1"/>
</dbReference>
<evidence type="ECO:0008006" key="4">
    <source>
        <dbReference type="Google" id="ProtNLM"/>
    </source>
</evidence>
<accession>A0A8S2ACT1</accession>
<name>A0A8S2ACT1_ARAAE</name>
<organism evidence="2 3">
    <name type="scientific">Arabidopsis arenosa</name>
    <name type="common">Sand rock-cress</name>
    <name type="synonym">Cardaminopsis arenosa</name>
    <dbReference type="NCBI Taxonomy" id="38785"/>
    <lineage>
        <taxon>Eukaryota</taxon>
        <taxon>Viridiplantae</taxon>
        <taxon>Streptophyta</taxon>
        <taxon>Embryophyta</taxon>
        <taxon>Tracheophyta</taxon>
        <taxon>Spermatophyta</taxon>
        <taxon>Magnoliopsida</taxon>
        <taxon>eudicotyledons</taxon>
        <taxon>Gunneridae</taxon>
        <taxon>Pentapetalae</taxon>
        <taxon>rosids</taxon>
        <taxon>malvids</taxon>
        <taxon>Brassicales</taxon>
        <taxon>Brassicaceae</taxon>
        <taxon>Camelineae</taxon>
        <taxon>Arabidopsis</taxon>
    </lineage>
</organism>